<organism evidence="1 2">
    <name type="scientific">Vararia minispora EC-137</name>
    <dbReference type="NCBI Taxonomy" id="1314806"/>
    <lineage>
        <taxon>Eukaryota</taxon>
        <taxon>Fungi</taxon>
        <taxon>Dikarya</taxon>
        <taxon>Basidiomycota</taxon>
        <taxon>Agaricomycotina</taxon>
        <taxon>Agaricomycetes</taxon>
        <taxon>Russulales</taxon>
        <taxon>Lachnocladiaceae</taxon>
        <taxon>Vararia</taxon>
    </lineage>
</organism>
<gene>
    <name evidence="1" type="ORF">K488DRAFT_42986</name>
</gene>
<accession>A0ACB8QVK1</accession>
<sequence length="543" mass="59978">MLIYCGKLNYHSYAENECVTIVFPAGFSLNDPVCAHWQWTKDAGELTLYIFQSGIVTGTSKAEDGIRIVLSFGFYFLDCHIRSDLRQLAATLGAVNGADNNSSVTSTLDLQHREPGEVPTTRVYAGKLNWIERGVQYAKNEMVTLVLPSGTIANDATVGLYYQWTFDGRHNPKENHLVTSKLRDVTAGAGGMILGTFDDGFYTFTATLSSNMRTANLHMSTESGSDTATSDLEATDFRTYAAKKALIFRFNTGADNGIFLVQDMLVKYLGFDIDGIEMCYYDDEPCNGLKQRRYGQDAPTVANFKSKFTGLLSSAPPGSVRFVYLDAYGTSYPDDSEDSFDEKCGDVEGWVLAEDEAGMKKEVLDNVWLGKAIRESLSPGVNLTIMASFGTDGGILDAQNPTSGVLLTGCHETQFNVRALRVAEGLIDPWTYAITAVVKKQAECKRSVPAYTQVFNEAKNYLGRLIKSKHIDTSSMSRYRGPSPDETRPAKFDLKSNTSHQDPQLIFDSEYIDPDQERFLFPLANPLKGKAVGKAVRYPVDEL</sequence>
<reference evidence="1" key="1">
    <citation type="submission" date="2021-02" db="EMBL/GenBank/DDBJ databases">
        <authorList>
            <consortium name="DOE Joint Genome Institute"/>
            <person name="Ahrendt S."/>
            <person name="Looney B.P."/>
            <person name="Miyauchi S."/>
            <person name="Morin E."/>
            <person name="Drula E."/>
            <person name="Courty P.E."/>
            <person name="Chicoki N."/>
            <person name="Fauchery L."/>
            <person name="Kohler A."/>
            <person name="Kuo A."/>
            <person name="Labutti K."/>
            <person name="Pangilinan J."/>
            <person name="Lipzen A."/>
            <person name="Riley R."/>
            <person name="Andreopoulos W."/>
            <person name="He G."/>
            <person name="Johnson J."/>
            <person name="Barry K.W."/>
            <person name="Grigoriev I.V."/>
            <person name="Nagy L."/>
            <person name="Hibbett D."/>
            <person name="Henrissat B."/>
            <person name="Matheny P.B."/>
            <person name="Labbe J."/>
            <person name="Martin F."/>
        </authorList>
    </citation>
    <scope>NUCLEOTIDE SEQUENCE</scope>
    <source>
        <strain evidence="1">EC-137</strain>
    </source>
</reference>
<reference evidence="1" key="2">
    <citation type="journal article" date="2022" name="New Phytol.">
        <title>Evolutionary transition to the ectomycorrhizal habit in the genomes of a hyperdiverse lineage of mushroom-forming fungi.</title>
        <authorList>
            <person name="Looney B."/>
            <person name="Miyauchi S."/>
            <person name="Morin E."/>
            <person name="Drula E."/>
            <person name="Courty P.E."/>
            <person name="Kohler A."/>
            <person name="Kuo A."/>
            <person name="LaButti K."/>
            <person name="Pangilinan J."/>
            <person name="Lipzen A."/>
            <person name="Riley R."/>
            <person name="Andreopoulos W."/>
            <person name="He G."/>
            <person name="Johnson J."/>
            <person name="Nolan M."/>
            <person name="Tritt A."/>
            <person name="Barry K.W."/>
            <person name="Grigoriev I.V."/>
            <person name="Nagy L.G."/>
            <person name="Hibbett D."/>
            <person name="Henrissat B."/>
            <person name="Matheny P.B."/>
            <person name="Labbe J."/>
            <person name="Martin F.M."/>
        </authorList>
    </citation>
    <scope>NUCLEOTIDE SEQUENCE</scope>
    <source>
        <strain evidence="1">EC-137</strain>
    </source>
</reference>
<evidence type="ECO:0000313" key="2">
    <source>
        <dbReference type="Proteomes" id="UP000814128"/>
    </source>
</evidence>
<protein>
    <submittedName>
        <fullName evidence="1">Uncharacterized protein</fullName>
    </submittedName>
</protein>
<proteinExistence type="predicted"/>
<keyword evidence="2" id="KW-1185">Reference proteome</keyword>
<dbReference type="Proteomes" id="UP000814128">
    <property type="component" value="Unassembled WGS sequence"/>
</dbReference>
<dbReference type="EMBL" id="MU273482">
    <property type="protein sequence ID" value="KAI0035572.1"/>
    <property type="molecule type" value="Genomic_DNA"/>
</dbReference>
<comment type="caution">
    <text evidence="1">The sequence shown here is derived from an EMBL/GenBank/DDBJ whole genome shotgun (WGS) entry which is preliminary data.</text>
</comment>
<evidence type="ECO:0000313" key="1">
    <source>
        <dbReference type="EMBL" id="KAI0035572.1"/>
    </source>
</evidence>
<name>A0ACB8QVK1_9AGAM</name>